<proteinExistence type="predicted"/>
<sequence length="386" mass="40761">MADAPAPSRPAGGPEAVLADFFARRGAVPLDAPMLQPAEPFLDAAGDALRRRIFLTKGDRGETLCLRPEFTIPVCLAHIAEAKSLPRAYGYRGLVFRQRSDEPAEFEQAGIEDFGDADTAGADARAIGGALEALAALGLDPAGLDLLVGDQNLFEALLEALDLPAGWQRRLLRSFGDEARLQATLTALAAGGAAGRRSRLDPEIAALAKPEARPALEAAIAARMEAAGLPPFSGRTPAEVAGRLIEKRLFAAAGLAPQALAILQDFLGLECPLSEAGRLLRAKADEAEIDLGRALALFEARNAALEAAGVDLAAIRYRAAFGRSLDYYTGVVFEARARGSVLPLAGGGRYDRLLMLLGAEAPIPAVGFSLWLDRIRQIVDPQEAAR</sequence>
<gene>
    <name evidence="1" type="ORF">OXU80_22600</name>
</gene>
<keyword evidence="1" id="KW-0808">Transferase</keyword>
<keyword evidence="1" id="KW-0328">Glycosyltransferase</keyword>
<evidence type="ECO:0000313" key="2">
    <source>
        <dbReference type="Proteomes" id="UP001163223"/>
    </source>
</evidence>
<dbReference type="Proteomes" id="UP001163223">
    <property type="component" value="Chromosome"/>
</dbReference>
<organism evidence="1 2">
    <name type="scientific">Antarcticirhabdus aurantiaca</name>
    <dbReference type="NCBI Taxonomy" id="2606717"/>
    <lineage>
        <taxon>Bacteria</taxon>
        <taxon>Pseudomonadati</taxon>
        <taxon>Pseudomonadota</taxon>
        <taxon>Alphaproteobacteria</taxon>
        <taxon>Hyphomicrobiales</taxon>
        <taxon>Aurantimonadaceae</taxon>
        <taxon>Antarcticirhabdus</taxon>
    </lineage>
</organism>
<evidence type="ECO:0000313" key="1">
    <source>
        <dbReference type="EMBL" id="WAJ27602.1"/>
    </source>
</evidence>
<accession>A0ACD4NLE6</accession>
<reference evidence="1" key="1">
    <citation type="submission" date="2022-11" db="EMBL/GenBank/DDBJ databases">
        <title>beta-Carotene-producing bacterium, Jeongeuplla avenae sp. nov., alleviates the salt stress of Arabidopsis seedlings.</title>
        <authorList>
            <person name="Jiang L."/>
            <person name="Lee J."/>
        </authorList>
    </citation>
    <scope>NUCLEOTIDE SEQUENCE</scope>
    <source>
        <strain evidence="1">DY_R2A_6</strain>
    </source>
</reference>
<protein>
    <submittedName>
        <fullName evidence="1">ATP phosphoribosyltransferase regulatory subunit</fullName>
    </submittedName>
</protein>
<keyword evidence="2" id="KW-1185">Reference proteome</keyword>
<name>A0ACD4NLE6_9HYPH</name>
<dbReference type="EMBL" id="CP113520">
    <property type="protein sequence ID" value="WAJ27602.1"/>
    <property type="molecule type" value="Genomic_DNA"/>
</dbReference>